<dbReference type="STRING" id="1324350.AOY20_09280"/>
<dbReference type="PANTHER" id="PTHR33375:SF1">
    <property type="entry name" value="CHROMOSOME-PARTITIONING PROTEIN PARB-RELATED"/>
    <property type="match status" value="1"/>
</dbReference>
<dbReference type="Pfam" id="PF02195">
    <property type="entry name" value="ParB_N"/>
    <property type="match status" value="1"/>
</dbReference>
<feature type="domain" description="ParB-like N-terminal" evidence="1">
    <location>
        <begin position="10"/>
        <end position="88"/>
    </location>
</feature>
<dbReference type="Proteomes" id="UP000064939">
    <property type="component" value="Chromosome"/>
</dbReference>
<dbReference type="GO" id="GO:0005694">
    <property type="term" value="C:chromosome"/>
    <property type="evidence" value="ECO:0007669"/>
    <property type="project" value="TreeGrafter"/>
</dbReference>
<dbReference type="PANTHER" id="PTHR33375">
    <property type="entry name" value="CHROMOSOME-PARTITIONING PROTEIN PARB-RELATED"/>
    <property type="match status" value="1"/>
</dbReference>
<dbReference type="Gene3D" id="3.90.1530.10">
    <property type="entry name" value="Conserved hypothetical protein from pyrococcus furiosus pfu- 392566-001, ParB domain"/>
    <property type="match status" value="1"/>
</dbReference>
<evidence type="ECO:0000313" key="3">
    <source>
        <dbReference type="Proteomes" id="UP000064939"/>
    </source>
</evidence>
<organism evidence="2 3">
    <name type="scientific">Acinetobacter equi</name>
    <dbReference type="NCBI Taxonomy" id="1324350"/>
    <lineage>
        <taxon>Bacteria</taxon>
        <taxon>Pseudomonadati</taxon>
        <taxon>Pseudomonadota</taxon>
        <taxon>Gammaproteobacteria</taxon>
        <taxon>Moraxellales</taxon>
        <taxon>Moraxellaceae</taxon>
        <taxon>Acinetobacter</taxon>
    </lineage>
</organism>
<protein>
    <recommendedName>
        <fullName evidence="1">ParB-like N-terminal domain-containing protein</fullName>
    </recommendedName>
</protein>
<sequence>MNNSISPPIKKINTSDLIPYVNNSRIHSEEQVLQIAASIKEFGFLNPIIIDGHNGIIAGHGRVMAAKKLKIKELPCIDASHLSEAQNGSPFIPPIDKPWCRISIDYHSTQFSGFGNRAKFRDFGMISIQCFVPKNTGTLVLMRVCQEWRDLLEGKSIEHLEVYIVHAPQNIDDDNFYGKIMRAEFRVN</sequence>
<accession>A0A0N7GXU7</accession>
<dbReference type="InterPro" id="IPR003115">
    <property type="entry name" value="ParB_N"/>
</dbReference>
<keyword evidence="3" id="KW-1185">Reference proteome</keyword>
<evidence type="ECO:0000313" key="2">
    <source>
        <dbReference type="EMBL" id="ALH95707.1"/>
    </source>
</evidence>
<proteinExistence type="predicted"/>
<dbReference type="InterPro" id="IPR050336">
    <property type="entry name" value="Chromosome_partition/occlusion"/>
</dbReference>
<dbReference type="AlphaFoldDB" id="A0A0N7GXU7"/>
<dbReference type="SUPFAM" id="SSF110849">
    <property type="entry name" value="ParB/Sulfiredoxin"/>
    <property type="match status" value="1"/>
</dbReference>
<dbReference type="CDD" id="cd16403">
    <property type="entry name" value="ParB_N_like_MT"/>
    <property type="match status" value="1"/>
</dbReference>
<dbReference type="Gene3D" id="3.30.2000.20">
    <property type="match status" value="1"/>
</dbReference>
<name>A0A0N7GXU7_9GAMM</name>
<dbReference type="SMART" id="SM00470">
    <property type="entry name" value="ParB"/>
    <property type="match status" value="1"/>
</dbReference>
<dbReference type="RefSeq" id="WP_054581598.1">
    <property type="nucleotide sequence ID" value="NZ_CP012808.1"/>
</dbReference>
<dbReference type="InterPro" id="IPR036086">
    <property type="entry name" value="ParB/Sulfiredoxin_sf"/>
</dbReference>
<dbReference type="OrthoDB" id="6649503at2"/>
<dbReference type="GO" id="GO:0045881">
    <property type="term" value="P:positive regulation of sporulation resulting in formation of a cellular spore"/>
    <property type="evidence" value="ECO:0007669"/>
    <property type="project" value="TreeGrafter"/>
</dbReference>
<dbReference type="KEGG" id="aei:AOY20_09280"/>
<dbReference type="GO" id="GO:0007059">
    <property type="term" value="P:chromosome segregation"/>
    <property type="evidence" value="ECO:0007669"/>
    <property type="project" value="TreeGrafter"/>
</dbReference>
<gene>
    <name evidence="2" type="ORF">AOY20_09280</name>
</gene>
<evidence type="ECO:0000259" key="1">
    <source>
        <dbReference type="SMART" id="SM00470"/>
    </source>
</evidence>
<reference evidence="2 3" key="1">
    <citation type="journal article" date="2015" name="Int. J. Syst. Evol. Microbiol.">
        <title>Acinetobacter equi sp. nov. isolated from horse faeces.</title>
        <authorList>
            <person name="Poppel M.T."/>
            <person name="Skiebe E."/>
            <person name="Laue M."/>
            <person name="Bergmann H."/>
            <person name="Ebersberger I."/>
            <person name="Garn T."/>
            <person name="Fruth A."/>
            <person name="Baumgardt S."/>
            <person name="Busse H.J."/>
            <person name="Wilharm G."/>
        </authorList>
    </citation>
    <scope>NUCLEOTIDE SEQUENCE [LARGE SCALE GENOMIC DNA]</scope>
    <source>
        <strain evidence="2 3">114</strain>
    </source>
</reference>
<dbReference type="EMBL" id="CP012808">
    <property type="protein sequence ID" value="ALH95707.1"/>
    <property type="molecule type" value="Genomic_DNA"/>
</dbReference>